<accession>A0ABR8Q3W3</accession>
<keyword evidence="7" id="KW-0547">Nucleotide-binding</keyword>
<dbReference type="InterPro" id="IPR000417">
    <property type="entry name" value="Hyethyz_kinase"/>
</dbReference>
<name>A0ABR8Q3W3_9CLOT</name>
<dbReference type="Proteomes" id="UP000640335">
    <property type="component" value="Unassembled WGS sequence"/>
</dbReference>
<dbReference type="Pfam" id="PF02110">
    <property type="entry name" value="HK"/>
    <property type="match status" value="1"/>
</dbReference>
<evidence type="ECO:0000256" key="6">
    <source>
        <dbReference type="ARBA" id="ARBA00022723"/>
    </source>
</evidence>
<keyword evidence="8 12" id="KW-0418">Kinase</keyword>
<evidence type="ECO:0000313" key="13">
    <source>
        <dbReference type="Proteomes" id="UP000640335"/>
    </source>
</evidence>
<dbReference type="EC" id="2.7.1.50" evidence="4"/>
<dbReference type="SUPFAM" id="SSF53613">
    <property type="entry name" value="Ribokinase-like"/>
    <property type="match status" value="1"/>
</dbReference>
<gene>
    <name evidence="12" type="ORF">H9660_08135</name>
</gene>
<keyword evidence="9" id="KW-0067">ATP-binding</keyword>
<evidence type="ECO:0000256" key="10">
    <source>
        <dbReference type="ARBA" id="ARBA00022842"/>
    </source>
</evidence>
<sequence>MQIGIRAFEDSLNLQQKKQPLIHCISNPVFSEILEESVVNYNGKTIISNFVKKYVEITSKANALIITFDELNEDKVVAIEKSIRIARRSGIPVILDILGVDASFFSKEIALRFINRYNINMIIGKTQEFKSLALKKEKLEKDILLNYKIEEDAKFRYNLRKFSKIYRTKLLVKSNKYFLTDGFSEFYIDRYIYELDRKDKCEVVLSGLISVGIASASNTEESFRGILVAIIAMAVSEKIAKQKSMNCGKDIDLLKYLLNEIKDINLDELPQINYLFIR</sequence>
<evidence type="ECO:0000256" key="7">
    <source>
        <dbReference type="ARBA" id="ARBA00022741"/>
    </source>
</evidence>
<evidence type="ECO:0000256" key="2">
    <source>
        <dbReference type="ARBA" id="ARBA00001946"/>
    </source>
</evidence>
<keyword evidence="5" id="KW-0808">Transferase</keyword>
<protein>
    <recommendedName>
        <fullName evidence="4">hydroxyethylthiazole kinase</fullName>
        <ecNumber evidence="4">2.7.1.50</ecNumber>
    </recommendedName>
</protein>
<evidence type="ECO:0000256" key="11">
    <source>
        <dbReference type="ARBA" id="ARBA00022977"/>
    </source>
</evidence>
<keyword evidence="6" id="KW-0479">Metal-binding</keyword>
<dbReference type="GO" id="GO:0016301">
    <property type="term" value="F:kinase activity"/>
    <property type="evidence" value="ECO:0007669"/>
    <property type="project" value="UniProtKB-KW"/>
</dbReference>
<comment type="catalytic activity">
    <reaction evidence="1">
        <text>5-(2-hydroxyethyl)-4-methylthiazole + ATP = 4-methyl-5-(2-phosphooxyethyl)-thiazole + ADP + H(+)</text>
        <dbReference type="Rhea" id="RHEA:24212"/>
        <dbReference type="ChEBI" id="CHEBI:15378"/>
        <dbReference type="ChEBI" id="CHEBI:17957"/>
        <dbReference type="ChEBI" id="CHEBI:30616"/>
        <dbReference type="ChEBI" id="CHEBI:58296"/>
        <dbReference type="ChEBI" id="CHEBI:456216"/>
        <dbReference type="EC" id="2.7.1.50"/>
    </reaction>
</comment>
<comment type="pathway">
    <text evidence="3">Cofactor biosynthesis; thiamine diphosphate biosynthesis; 4-methyl-5-(2-phosphoethyl)-thiazole from 5-(2-hydroxyethyl)-4-methylthiazole: step 1/1.</text>
</comment>
<dbReference type="InterPro" id="IPR029056">
    <property type="entry name" value="Ribokinase-like"/>
</dbReference>
<evidence type="ECO:0000256" key="9">
    <source>
        <dbReference type="ARBA" id="ARBA00022840"/>
    </source>
</evidence>
<dbReference type="EMBL" id="JACSQZ010000024">
    <property type="protein sequence ID" value="MBD7915118.1"/>
    <property type="molecule type" value="Genomic_DNA"/>
</dbReference>
<comment type="cofactor">
    <cofactor evidence="2">
        <name>Mg(2+)</name>
        <dbReference type="ChEBI" id="CHEBI:18420"/>
    </cofactor>
</comment>
<keyword evidence="11" id="KW-0784">Thiamine biosynthesis</keyword>
<evidence type="ECO:0000256" key="5">
    <source>
        <dbReference type="ARBA" id="ARBA00022679"/>
    </source>
</evidence>
<evidence type="ECO:0000313" key="12">
    <source>
        <dbReference type="EMBL" id="MBD7915118.1"/>
    </source>
</evidence>
<dbReference type="Gene3D" id="3.40.1190.20">
    <property type="match status" value="1"/>
</dbReference>
<dbReference type="RefSeq" id="WP_191749881.1">
    <property type="nucleotide sequence ID" value="NZ_JACSQZ010000024.1"/>
</dbReference>
<evidence type="ECO:0000256" key="8">
    <source>
        <dbReference type="ARBA" id="ARBA00022777"/>
    </source>
</evidence>
<evidence type="ECO:0000256" key="3">
    <source>
        <dbReference type="ARBA" id="ARBA00004868"/>
    </source>
</evidence>
<organism evidence="12 13">
    <name type="scientific">Clostridium gallinarum</name>
    <dbReference type="NCBI Taxonomy" id="2762246"/>
    <lineage>
        <taxon>Bacteria</taxon>
        <taxon>Bacillati</taxon>
        <taxon>Bacillota</taxon>
        <taxon>Clostridia</taxon>
        <taxon>Eubacteriales</taxon>
        <taxon>Clostridiaceae</taxon>
        <taxon>Clostridium</taxon>
    </lineage>
</organism>
<reference evidence="12 13" key="1">
    <citation type="submission" date="2020-08" db="EMBL/GenBank/DDBJ databases">
        <title>A Genomic Blueprint of the Chicken Gut Microbiome.</title>
        <authorList>
            <person name="Gilroy R."/>
            <person name="Ravi A."/>
            <person name="Getino M."/>
            <person name="Pursley I."/>
            <person name="Horton D.L."/>
            <person name="Alikhan N.-F."/>
            <person name="Baker D."/>
            <person name="Gharbi K."/>
            <person name="Hall N."/>
            <person name="Watson M."/>
            <person name="Adriaenssens E.M."/>
            <person name="Foster-Nyarko E."/>
            <person name="Jarju S."/>
            <person name="Secka A."/>
            <person name="Antonio M."/>
            <person name="Oren A."/>
            <person name="Chaudhuri R."/>
            <person name="La Ragione R.M."/>
            <person name="Hildebrand F."/>
            <person name="Pallen M.J."/>
        </authorList>
    </citation>
    <scope>NUCLEOTIDE SEQUENCE [LARGE SCALE GENOMIC DNA]</scope>
    <source>
        <strain evidence="12 13">Sa3CUN1</strain>
    </source>
</reference>
<comment type="caution">
    <text evidence="12">The sequence shown here is derived from an EMBL/GenBank/DDBJ whole genome shotgun (WGS) entry which is preliminary data.</text>
</comment>
<evidence type="ECO:0000256" key="1">
    <source>
        <dbReference type="ARBA" id="ARBA00001771"/>
    </source>
</evidence>
<keyword evidence="13" id="KW-1185">Reference proteome</keyword>
<proteinExistence type="predicted"/>
<keyword evidence="10" id="KW-0460">Magnesium</keyword>
<evidence type="ECO:0000256" key="4">
    <source>
        <dbReference type="ARBA" id="ARBA00012129"/>
    </source>
</evidence>